<name>A0A917EHJ8_9RHOB</name>
<evidence type="ECO:0008006" key="3">
    <source>
        <dbReference type="Google" id="ProtNLM"/>
    </source>
</evidence>
<sequence length="183" mass="19952">MSNTESKINLRRLPADQSFAFLLEPDAEARAAIATQLELIALRKVRFEGELTPAGKKDWRLKAKVGATVVQPCVVTLGPVSTRIDDTIERLYLADFDEPEEGSEVEMPEDDSIEAIPDILDLEEVMIEAIALALPLYPRADDAALETSDFAAPGVAPMTDEDVKPFAGLAGLRDKLAKGEKED</sequence>
<proteinExistence type="predicted"/>
<dbReference type="Proteomes" id="UP000606730">
    <property type="component" value="Unassembled WGS sequence"/>
</dbReference>
<dbReference type="InterPro" id="IPR003772">
    <property type="entry name" value="YceD"/>
</dbReference>
<reference evidence="1" key="2">
    <citation type="submission" date="2020-09" db="EMBL/GenBank/DDBJ databases">
        <authorList>
            <person name="Sun Q."/>
            <person name="Zhou Y."/>
        </authorList>
    </citation>
    <scope>NUCLEOTIDE SEQUENCE</scope>
    <source>
        <strain evidence="1">CGMCC 1.16012</strain>
    </source>
</reference>
<gene>
    <name evidence="1" type="ORF">GCM10011517_05890</name>
</gene>
<keyword evidence="2" id="KW-1185">Reference proteome</keyword>
<evidence type="ECO:0000313" key="1">
    <source>
        <dbReference type="EMBL" id="GGE41069.1"/>
    </source>
</evidence>
<reference evidence="1" key="1">
    <citation type="journal article" date="2014" name="Int. J. Syst. Evol. Microbiol.">
        <title>Complete genome sequence of Corynebacterium casei LMG S-19264T (=DSM 44701T), isolated from a smear-ripened cheese.</title>
        <authorList>
            <consortium name="US DOE Joint Genome Institute (JGI-PGF)"/>
            <person name="Walter F."/>
            <person name="Albersmeier A."/>
            <person name="Kalinowski J."/>
            <person name="Ruckert C."/>
        </authorList>
    </citation>
    <scope>NUCLEOTIDE SEQUENCE</scope>
    <source>
        <strain evidence="1">CGMCC 1.16012</strain>
    </source>
</reference>
<dbReference type="Pfam" id="PF02620">
    <property type="entry name" value="YceD"/>
    <property type="match status" value="1"/>
</dbReference>
<accession>A0A917EHJ8</accession>
<dbReference type="RefSeq" id="WP_095596508.1">
    <property type="nucleotide sequence ID" value="NZ_BMKN01000001.1"/>
</dbReference>
<organism evidence="1 2">
    <name type="scientific">Actibacterium pelagium</name>
    <dbReference type="NCBI Taxonomy" id="2029103"/>
    <lineage>
        <taxon>Bacteria</taxon>
        <taxon>Pseudomonadati</taxon>
        <taxon>Pseudomonadota</taxon>
        <taxon>Alphaproteobacteria</taxon>
        <taxon>Rhodobacterales</taxon>
        <taxon>Roseobacteraceae</taxon>
        <taxon>Actibacterium</taxon>
    </lineage>
</organism>
<evidence type="ECO:0000313" key="2">
    <source>
        <dbReference type="Proteomes" id="UP000606730"/>
    </source>
</evidence>
<dbReference type="AlphaFoldDB" id="A0A917EHJ8"/>
<dbReference type="EMBL" id="BMKN01000001">
    <property type="protein sequence ID" value="GGE41069.1"/>
    <property type="molecule type" value="Genomic_DNA"/>
</dbReference>
<protein>
    <recommendedName>
        <fullName evidence="3">DUF177 domain-containing protein</fullName>
    </recommendedName>
</protein>
<comment type="caution">
    <text evidence="1">The sequence shown here is derived from an EMBL/GenBank/DDBJ whole genome shotgun (WGS) entry which is preliminary data.</text>
</comment>
<dbReference type="OrthoDB" id="8443793at2"/>